<evidence type="ECO:0000313" key="2">
    <source>
        <dbReference type="EMBL" id="SCU79903.1"/>
    </source>
</evidence>
<sequence length="106" mass="11622">MSATTNPFRNVGRNVVYLVGGLIASIFVTKTLVGANKQTQFDRMKEKAASKEDYYKNSAHVKPGFPLPGENLATSRKSEFEGAGLSYLSRRGGDRLGFMDRRSGSD</sequence>
<proteinExistence type="predicted"/>
<keyword evidence="1" id="KW-0472">Membrane</keyword>
<dbReference type="AlphaFoldDB" id="A0A1G4IT26"/>
<evidence type="ECO:0000256" key="1">
    <source>
        <dbReference type="SAM" id="Phobius"/>
    </source>
</evidence>
<protein>
    <submittedName>
        <fullName evidence="2">LADA_0B03928g1_1</fullName>
    </submittedName>
</protein>
<feature type="transmembrane region" description="Helical" evidence="1">
    <location>
        <begin position="15"/>
        <end position="35"/>
    </location>
</feature>
<name>A0A1G4IT26_9SACH</name>
<dbReference type="GO" id="GO:0005743">
    <property type="term" value="C:mitochondrial inner membrane"/>
    <property type="evidence" value="ECO:0007669"/>
    <property type="project" value="EnsemblFungi"/>
</dbReference>
<dbReference type="GO" id="GO:0033617">
    <property type="term" value="P:mitochondrial respiratory chain complex IV assembly"/>
    <property type="evidence" value="ECO:0007669"/>
    <property type="project" value="EnsemblFungi"/>
</dbReference>
<dbReference type="GO" id="GO:0097250">
    <property type="term" value="P:mitochondrial respirasome assembly"/>
    <property type="evidence" value="ECO:0007669"/>
    <property type="project" value="EnsemblFungi"/>
</dbReference>
<evidence type="ECO:0000313" key="3">
    <source>
        <dbReference type="Proteomes" id="UP000190274"/>
    </source>
</evidence>
<keyword evidence="3" id="KW-1185">Reference proteome</keyword>
<keyword evidence="1" id="KW-0812">Transmembrane</keyword>
<accession>A0A1G4IT26</accession>
<gene>
    <name evidence="2" type="ORF">LADA_0B03928G</name>
</gene>
<reference evidence="3" key="1">
    <citation type="submission" date="2016-03" db="EMBL/GenBank/DDBJ databases">
        <authorList>
            <person name="Devillers H."/>
        </authorList>
    </citation>
    <scope>NUCLEOTIDE SEQUENCE [LARGE SCALE GENOMIC DNA]</scope>
</reference>
<dbReference type="GO" id="GO:0034551">
    <property type="term" value="P:mitochondrial respiratory chain complex III assembly"/>
    <property type="evidence" value="ECO:0007669"/>
    <property type="project" value="EnsemblFungi"/>
</dbReference>
<organism evidence="2 3">
    <name type="scientific">Lachancea dasiensis</name>
    <dbReference type="NCBI Taxonomy" id="1072105"/>
    <lineage>
        <taxon>Eukaryota</taxon>
        <taxon>Fungi</taxon>
        <taxon>Dikarya</taxon>
        <taxon>Ascomycota</taxon>
        <taxon>Saccharomycotina</taxon>
        <taxon>Saccharomycetes</taxon>
        <taxon>Saccharomycetales</taxon>
        <taxon>Saccharomycetaceae</taxon>
        <taxon>Lachancea</taxon>
    </lineage>
</organism>
<dbReference type="EMBL" id="LT598456">
    <property type="protein sequence ID" value="SCU79903.1"/>
    <property type="molecule type" value="Genomic_DNA"/>
</dbReference>
<dbReference type="Proteomes" id="UP000190274">
    <property type="component" value="Chromosome B"/>
</dbReference>
<keyword evidence="1" id="KW-1133">Transmembrane helix</keyword>
<dbReference type="OrthoDB" id="3999982at2759"/>